<dbReference type="Pfam" id="PF05193">
    <property type="entry name" value="Peptidase_M16_C"/>
    <property type="match status" value="1"/>
</dbReference>
<dbReference type="InterPro" id="IPR011249">
    <property type="entry name" value="Metalloenz_LuxS/M16"/>
</dbReference>
<name>A0A8E4DGC2_9FIRM</name>
<dbReference type="SMART" id="SM01264">
    <property type="entry name" value="M16C_associated"/>
    <property type="match status" value="1"/>
</dbReference>
<dbReference type="GO" id="GO:0016485">
    <property type="term" value="P:protein processing"/>
    <property type="evidence" value="ECO:0007669"/>
    <property type="project" value="TreeGrafter"/>
</dbReference>
<reference evidence="3" key="1">
    <citation type="submission" date="2019-05" db="EMBL/GenBank/DDBJ databases">
        <title>Complete genome sequencing of Dialister sp. strain 5BBH33.</title>
        <authorList>
            <person name="Sakamoto M."/>
            <person name="Murakami T."/>
            <person name="Mori H."/>
        </authorList>
    </citation>
    <scope>NUCLEOTIDE SEQUENCE [LARGE SCALE GENOMIC DNA]</scope>
    <source>
        <strain evidence="3">5BBH33</strain>
    </source>
</reference>
<dbReference type="OrthoDB" id="9762027at2"/>
<dbReference type="AlphaFoldDB" id="A0A8E4DGC2"/>
<gene>
    <name evidence="2" type="ORF">Dia5BBH33_09920</name>
</gene>
<evidence type="ECO:0000313" key="3">
    <source>
        <dbReference type="Proteomes" id="UP000320585"/>
    </source>
</evidence>
<proteinExistence type="predicted"/>
<dbReference type="GO" id="GO:0004222">
    <property type="term" value="F:metalloendopeptidase activity"/>
    <property type="evidence" value="ECO:0007669"/>
    <property type="project" value="TreeGrafter"/>
</dbReference>
<dbReference type="GO" id="GO:0046872">
    <property type="term" value="F:metal ion binding"/>
    <property type="evidence" value="ECO:0007669"/>
    <property type="project" value="InterPro"/>
</dbReference>
<dbReference type="Gene3D" id="3.30.830.10">
    <property type="entry name" value="Metalloenzyme, LuxS/M16 peptidase-like"/>
    <property type="match status" value="4"/>
</dbReference>
<accession>A0A8E4DGC2</accession>
<dbReference type="InterPro" id="IPR055130">
    <property type="entry name" value="PreP_C"/>
</dbReference>
<feature type="domain" description="Peptidase M16C associated" evidence="1">
    <location>
        <begin position="464"/>
        <end position="713"/>
    </location>
</feature>
<dbReference type="SUPFAM" id="SSF63411">
    <property type="entry name" value="LuxS/MPP-like metallohydrolase"/>
    <property type="match status" value="4"/>
</dbReference>
<dbReference type="PANTHER" id="PTHR43016">
    <property type="entry name" value="PRESEQUENCE PROTEASE"/>
    <property type="match status" value="1"/>
</dbReference>
<dbReference type="Pfam" id="PF08367">
    <property type="entry name" value="M16C_assoc"/>
    <property type="match status" value="1"/>
</dbReference>
<dbReference type="RefSeq" id="WP_143332507.1">
    <property type="nucleotide sequence ID" value="NZ_AP019697.1"/>
</dbReference>
<keyword evidence="3" id="KW-1185">Reference proteome</keyword>
<dbReference type="GeneID" id="92716204"/>
<evidence type="ECO:0000259" key="1">
    <source>
        <dbReference type="SMART" id="SM01264"/>
    </source>
</evidence>
<dbReference type="FunFam" id="3.30.830.10:FF:000034">
    <property type="entry name" value="presequence protease 1, chloroplastic/mitochondrial"/>
    <property type="match status" value="1"/>
</dbReference>
<dbReference type="InterPro" id="IPR007863">
    <property type="entry name" value="Peptidase_M16_C"/>
</dbReference>
<dbReference type="Pfam" id="PF22516">
    <property type="entry name" value="PreP_C"/>
    <property type="match status" value="1"/>
</dbReference>
<organism evidence="2 3">
    <name type="scientific">Dialister hominis</name>
    <dbReference type="NCBI Taxonomy" id="2582419"/>
    <lineage>
        <taxon>Bacteria</taxon>
        <taxon>Bacillati</taxon>
        <taxon>Bacillota</taxon>
        <taxon>Negativicutes</taxon>
        <taxon>Veillonellales</taxon>
        <taxon>Veillonellaceae</taxon>
        <taxon>Dialister</taxon>
    </lineage>
</organism>
<dbReference type="Proteomes" id="UP000320585">
    <property type="component" value="Chromosome"/>
</dbReference>
<evidence type="ECO:0000313" key="2">
    <source>
        <dbReference type="EMBL" id="BBK25057.1"/>
    </source>
</evidence>
<dbReference type="PANTHER" id="PTHR43016:SF13">
    <property type="entry name" value="PRESEQUENCE PROTEASE, MITOCHONDRIAL"/>
    <property type="match status" value="1"/>
</dbReference>
<dbReference type="KEGG" id="dho:Dia5BBH33_09920"/>
<sequence length="975" mass="111114">MKFNNGDIIHGFRVTNLSHIQEVDSDAYLMQHEKSGARLLYLANNDDNKVFFISFRTTPDNSKGTPHIMEHSTLCGSRKFPLKEPFVELAKGSLNTFLNAITWPDKTMYPIASRNDKDFHNLMDVYLDAVFYPDCLKNPQILMQEGWHYELDNVDAPLTYNGVVYNEMKGALSSPEAIMEDKAMEELFPDTTYGVESGGDPEVIPTLSFREFSEFHRRFYHPSNSYIYLYGDMDIDETLKFIDQEYLSHFDARNVYSAVKTQSPLPKRKIVEAPFGISENESLEKKTIHALYIALNDHITTEESLAFKILSYVLVDMDGAPLKKAVLDAGIGNDVSSAYGDSYKQPVWTIEVTGSEIDKREKFISTVDLVLRNLALDGIDRNMLEAALNRTEFILRENDFQGKPKGLLYGVRAMDLWLYDRDPMQALKYIDDIKELRNNLDKGYFENLLLKYVIKNTHQVLITMKPERGLTEKKNKETAEKLAAFKSSLSHEQLEEIVESTKALKERQASMETEGALKTIPLLSRKDLKREIEDDSLIEEDLNGIRHFHYEVNTMGITYLNIFFTLYGLKEEDIPYANLLTSILCSMNTDKHSYAELSRLSNAYTGGLGFNVSAYSRYDNSADYTPVFAIRGKALTSNVDKLMGLIGEVLCHTSFEDTARLREILLQEKSEWDMSVFSRGSSLVMTRLSSYFSKAGAFAEQLALSYYYFLSDLVRDFDANSDEIVRRLAEVAKIIFAKSNLFIETIGESGEVSAVKDHLYEIADDLPDGNVYQKHTFDFAEGNKNEAFLTSGKVQYVGEGGDFRKYGFNYTGALRVMETILRYEYLWKKVRVQGGAYGAFTQFLSDGTAILCSYRDPNLKQTLETYKNLPEYIRTLELSDREMTKYVIGTMAADEIQLTPSMKGERAMLHYLNGNSVENRRKVNDEIVNCTVEDIRKLAPLLQSVIDHSSICVMGNEEKIHQDADVFDKILSLPD</sequence>
<dbReference type="EMBL" id="AP019697">
    <property type="protein sequence ID" value="BBK25057.1"/>
    <property type="molecule type" value="Genomic_DNA"/>
</dbReference>
<dbReference type="InterPro" id="IPR013578">
    <property type="entry name" value="Peptidase_M16C_assoc"/>
</dbReference>
<protein>
    <submittedName>
        <fullName evidence="2">Peptidase</fullName>
    </submittedName>
</protein>